<organism evidence="5 6">
    <name type="scientific">Streptomyces finlayi</name>
    <dbReference type="NCBI Taxonomy" id="67296"/>
    <lineage>
        <taxon>Bacteria</taxon>
        <taxon>Bacillati</taxon>
        <taxon>Actinomycetota</taxon>
        <taxon>Actinomycetes</taxon>
        <taxon>Kitasatosporales</taxon>
        <taxon>Streptomycetaceae</taxon>
        <taxon>Streptomyces</taxon>
    </lineage>
</organism>
<dbReference type="GO" id="GO:0005737">
    <property type="term" value="C:cytoplasm"/>
    <property type="evidence" value="ECO:0007669"/>
    <property type="project" value="TreeGrafter"/>
</dbReference>
<dbReference type="InterPro" id="IPR001242">
    <property type="entry name" value="Condensation_dom"/>
</dbReference>
<evidence type="ECO:0000313" key="5">
    <source>
        <dbReference type="EMBL" id="GHC94965.1"/>
    </source>
</evidence>
<evidence type="ECO:0000256" key="3">
    <source>
        <dbReference type="ARBA" id="ARBA00022553"/>
    </source>
</evidence>
<dbReference type="GO" id="GO:0008610">
    <property type="term" value="P:lipid biosynthetic process"/>
    <property type="evidence" value="ECO:0007669"/>
    <property type="project" value="UniProtKB-ARBA"/>
</dbReference>
<dbReference type="InterPro" id="IPR023213">
    <property type="entry name" value="CAT-like_dom_sf"/>
</dbReference>
<dbReference type="Gene3D" id="2.30.38.10">
    <property type="entry name" value="Luciferase, Domain 3"/>
    <property type="match status" value="1"/>
</dbReference>
<gene>
    <name evidence="5" type="ORF">GCM10010334_33590</name>
</gene>
<dbReference type="InterPro" id="IPR036736">
    <property type="entry name" value="ACP-like_sf"/>
</dbReference>
<accession>A0A918WY66</accession>
<evidence type="ECO:0000259" key="4">
    <source>
        <dbReference type="PROSITE" id="PS50075"/>
    </source>
</evidence>
<protein>
    <recommendedName>
        <fullName evidence="4">Carrier domain-containing protein</fullName>
    </recommendedName>
</protein>
<dbReference type="Gene3D" id="3.40.50.980">
    <property type="match status" value="2"/>
</dbReference>
<comment type="caution">
    <text evidence="5">The sequence shown here is derived from an EMBL/GenBank/DDBJ whole genome shotgun (WGS) entry which is preliminary data.</text>
</comment>
<dbReference type="CDD" id="cd19531">
    <property type="entry name" value="LCL_NRPS-like"/>
    <property type="match status" value="1"/>
</dbReference>
<dbReference type="InterPro" id="IPR020806">
    <property type="entry name" value="PKS_PP-bd"/>
</dbReference>
<dbReference type="FunFam" id="3.40.50.980:FF:000001">
    <property type="entry name" value="Non-ribosomal peptide synthetase"/>
    <property type="match status" value="1"/>
</dbReference>
<evidence type="ECO:0000313" key="6">
    <source>
        <dbReference type="Proteomes" id="UP000638353"/>
    </source>
</evidence>
<dbReference type="RefSeq" id="WP_189824152.1">
    <property type="nucleotide sequence ID" value="NZ_BMVC01000006.1"/>
</dbReference>
<dbReference type="FunFam" id="2.30.38.10:FF:000001">
    <property type="entry name" value="Non-ribosomal peptide synthetase PvdI"/>
    <property type="match status" value="1"/>
</dbReference>
<dbReference type="InterPro" id="IPR009081">
    <property type="entry name" value="PP-bd_ACP"/>
</dbReference>
<dbReference type="Gene3D" id="3.30.559.30">
    <property type="entry name" value="Nonribosomal peptide synthetase, condensation domain"/>
    <property type="match status" value="1"/>
</dbReference>
<keyword evidence="3" id="KW-0597">Phosphoprotein</keyword>
<dbReference type="Gene3D" id="3.30.559.10">
    <property type="entry name" value="Chloramphenicol acetyltransferase-like domain"/>
    <property type="match status" value="1"/>
</dbReference>
<dbReference type="GO" id="GO:0043041">
    <property type="term" value="P:amino acid activation for nonribosomal peptide biosynthetic process"/>
    <property type="evidence" value="ECO:0007669"/>
    <property type="project" value="TreeGrafter"/>
</dbReference>
<keyword evidence="2" id="KW-0596">Phosphopantetheine</keyword>
<dbReference type="Pfam" id="PF00668">
    <property type="entry name" value="Condensation"/>
    <property type="match status" value="1"/>
</dbReference>
<dbReference type="GO" id="GO:0017000">
    <property type="term" value="P:antibiotic biosynthetic process"/>
    <property type="evidence" value="ECO:0007669"/>
    <property type="project" value="UniProtKB-ARBA"/>
</dbReference>
<dbReference type="SUPFAM" id="SSF47336">
    <property type="entry name" value="ACP-like"/>
    <property type="match status" value="1"/>
</dbReference>
<dbReference type="Pfam" id="PF13193">
    <property type="entry name" value="AMP-binding_C"/>
    <property type="match status" value="1"/>
</dbReference>
<dbReference type="Pfam" id="PF00501">
    <property type="entry name" value="AMP-binding"/>
    <property type="match status" value="1"/>
</dbReference>
<dbReference type="InterPro" id="IPR029058">
    <property type="entry name" value="AB_hydrolase_fold"/>
</dbReference>
<dbReference type="InterPro" id="IPR045851">
    <property type="entry name" value="AMP-bd_C_sf"/>
</dbReference>
<dbReference type="PROSITE" id="PS00455">
    <property type="entry name" value="AMP_BINDING"/>
    <property type="match status" value="1"/>
</dbReference>
<feature type="domain" description="Carrier" evidence="4">
    <location>
        <begin position="976"/>
        <end position="1053"/>
    </location>
</feature>
<dbReference type="AlphaFoldDB" id="A0A918WY66"/>
<dbReference type="GO" id="GO:0044550">
    <property type="term" value="P:secondary metabolite biosynthetic process"/>
    <property type="evidence" value="ECO:0007669"/>
    <property type="project" value="TreeGrafter"/>
</dbReference>
<dbReference type="PANTHER" id="PTHR45527:SF1">
    <property type="entry name" value="FATTY ACID SYNTHASE"/>
    <property type="match status" value="1"/>
</dbReference>
<dbReference type="GO" id="GO:0003824">
    <property type="term" value="F:catalytic activity"/>
    <property type="evidence" value="ECO:0007669"/>
    <property type="project" value="InterPro"/>
</dbReference>
<dbReference type="Pfam" id="PF00550">
    <property type="entry name" value="PP-binding"/>
    <property type="match status" value="1"/>
</dbReference>
<dbReference type="Gene3D" id="3.40.50.1820">
    <property type="entry name" value="alpha/beta hydrolase"/>
    <property type="match status" value="1"/>
</dbReference>
<comment type="cofactor">
    <cofactor evidence="1">
        <name>pantetheine 4'-phosphate</name>
        <dbReference type="ChEBI" id="CHEBI:47942"/>
    </cofactor>
</comment>
<dbReference type="InterPro" id="IPR020845">
    <property type="entry name" value="AMP-binding_CS"/>
</dbReference>
<dbReference type="EMBL" id="BMVC01000006">
    <property type="protein sequence ID" value="GHC94965.1"/>
    <property type="molecule type" value="Genomic_DNA"/>
</dbReference>
<evidence type="ECO:0000256" key="1">
    <source>
        <dbReference type="ARBA" id="ARBA00001957"/>
    </source>
</evidence>
<dbReference type="FunFam" id="3.30.300.30:FF:000010">
    <property type="entry name" value="Enterobactin synthetase component F"/>
    <property type="match status" value="1"/>
</dbReference>
<dbReference type="Gene3D" id="3.30.300.30">
    <property type="match status" value="1"/>
</dbReference>
<dbReference type="InterPro" id="IPR025110">
    <property type="entry name" value="AMP-bd_C"/>
</dbReference>
<dbReference type="GO" id="GO:0031177">
    <property type="term" value="F:phosphopantetheine binding"/>
    <property type="evidence" value="ECO:0007669"/>
    <property type="project" value="InterPro"/>
</dbReference>
<proteinExistence type="predicted"/>
<dbReference type="NCBIfam" id="TIGR01733">
    <property type="entry name" value="AA-adenyl-dom"/>
    <property type="match status" value="1"/>
</dbReference>
<dbReference type="InterPro" id="IPR000873">
    <property type="entry name" value="AMP-dep_synth/lig_dom"/>
</dbReference>
<dbReference type="InterPro" id="IPR006162">
    <property type="entry name" value="Ppantetheine_attach_site"/>
</dbReference>
<dbReference type="PANTHER" id="PTHR45527">
    <property type="entry name" value="NONRIBOSOMAL PEPTIDE SYNTHETASE"/>
    <property type="match status" value="1"/>
</dbReference>
<name>A0A918WY66_9ACTN</name>
<evidence type="ECO:0000256" key="2">
    <source>
        <dbReference type="ARBA" id="ARBA00022450"/>
    </source>
</evidence>
<sequence>MNSATRQEVLSGAASVAQRSLWFLDRMAQGRPLNALAWRIELAGDLDVDALRAAFESVVRRHDSLRTRFEERGHLPVRSVEDEVELPFAFEDLRATPVAERTRTLERRCAEDVEAGFDLAVAPLLRVRLLRTGETSHHLLIVVHHIVFDAVSLDLLLGELDDHYGRSLRGETPSGAPLPTTYARYCEEQHELLVGPRREKLAAYWRERLDDVPRLLELPTDRPRGPVQLYDNGEHTLRLDAGLSEKLRAFARAERTTAFSVLLAGFQLLLARLSGQRDVVVGTPASGRTRSELEPLIGFLVNMVVLRGRVGESDTFRTLVKNARRTVFSALDHQQLPFDTVVDELKPDRALSHNPLFQVQFGMRTQGEGTFDALPVRKVTPVDNGHSQYELTVAVVDGNDCIDVVIEYAPSLYDTASAIALGEQYRRLLASAVAEPDGLADALDLLGPVARHQVLHGWNDTGRMVEQRTMPQLFEAAAARFPDTPAVVAGEEQLDYRELNARANRLARLLIARGVGPEDIVAGALPRSVDYAVAFMGATKAGAAYQPLDLKHPQERLRTVLADTRPAVVLSLGAAHPATPGTSLSVVLDSPDVQDELAQAAPHDVTDAERRVPLRLAHPAYVIHTSGSTGRPKGVIVQHQGLATLTWNQVEVLGVVPGESRVLQFASPAFDGSMADLTKSLLSGATLVLPLDEERTPGPPLQELMHKRRITHTILPPAVLSVMDPEHALPAGTVLCVAGEACPGDVVGRWSAGRKMFNEYGPTETTVVSTMSGRLSGNGAPPLGRPLWNTQVYVLDHLGNPVPPEVAGELYVGGTQLARGYLNRPALTAAAFVPDPYGSVPGGRLYRTGDRVRRRRDGSLEYLGRVDDQVKIRGYRIEPGEVTGVLLEHPEVTSATVTVREDTPGERRLVGYAVPAAGSSLQTAELRAYLAARLPDYLVPSAFVLLDAIPVTHSGKVDRKSLPEPPAVPCSDGVRPARTAVERLVVAVWGDILGIDTAALSCDDDFFAVGGHSLSAVAVAATLQELLDLPLTAAAVFHAPTPERLAERLASDLGGAERAEAVAGPLVQVLEMTDEDALARLAQGADRI</sequence>
<dbReference type="SUPFAM" id="SSF56801">
    <property type="entry name" value="Acetyl-CoA synthetase-like"/>
    <property type="match status" value="1"/>
</dbReference>
<dbReference type="SUPFAM" id="SSF52777">
    <property type="entry name" value="CoA-dependent acyltransferases"/>
    <property type="match status" value="2"/>
</dbReference>
<dbReference type="InterPro" id="IPR010071">
    <property type="entry name" value="AA_adenyl_dom"/>
</dbReference>
<dbReference type="PROSITE" id="PS00012">
    <property type="entry name" value="PHOSPHOPANTETHEINE"/>
    <property type="match status" value="1"/>
</dbReference>
<reference evidence="5" key="1">
    <citation type="journal article" date="2014" name="Int. J. Syst. Evol. Microbiol.">
        <title>Complete genome sequence of Corynebacterium casei LMG S-19264T (=DSM 44701T), isolated from a smear-ripened cheese.</title>
        <authorList>
            <consortium name="US DOE Joint Genome Institute (JGI-PGF)"/>
            <person name="Walter F."/>
            <person name="Albersmeier A."/>
            <person name="Kalinowski J."/>
            <person name="Ruckert C."/>
        </authorList>
    </citation>
    <scope>NUCLEOTIDE SEQUENCE</scope>
    <source>
        <strain evidence="5">JCM 4637</strain>
    </source>
</reference>
<dbReference type="SMART" id="SM00823">
    <property type="entry name" value="PKS_PP"/>
    <property type="match status" value="1"/>
</dbReference>
<dbReference type="Proteomes" id="UP000638353">
    <property type="component" value="Unassembled WGS sequence"/>
</dbReference>
<reference evidence="5" key="2">
    <citation type="submission" date="2020-09" db="EMBL/GenBank/DDBJ databases">
        <authorList>
            <person name="Sun Q."/>
            <person name="Ohkuma M."/>
        </authorList>
    </citation>
    <scope>NUCLEOTIDE SEQUENCE</scope>
    <source>
        <strain evidence="5">JCM 4637</strain>
    </source>
</reference>
<dbReference type="PROSITE" id="PS50075">
    <property type="entry name" value="CARRIER"/>
    <property type="match status" value="1"/>
</dbReference>